<gene>
    <name evidence="3" type="ORF">C7435_1229</name>
</gene>
<proteinExistence type="predicted"/>
<evidence type="ECO:0008006" key="5">
    <source>
        <dbReference type="Google" id="ProtNLM"/>
    </source>
</evidence>
<evidence type="ECO:0000256" key="1">
    <source>
        <dbReference type="SAM" id="MobiDB-lite"/>
    </source>
</evidence>
<dbReference type="EMBL" id="RBIM01000003">
    <property type="protein sequence ID" value="RKR00032.1"/>
    <property type="molecule type" value="Genomic_DNA"/>
</dbReference>
<protein>
    <recommendedName>
        <fullName evidence="5">Lipoprotein</fullName>
    </recommendedName>
</protein>
<organism evidence="3 4">
    <name type="scientific">Maricaulis maris</name>
    <dbReference type="NCBI Taxonomy" id="74318"/>
    <lineage>
        <taxon>Bacteria</taxon>
        <taxon>Pseudomonadati</taxon>
        <taxon>Pseudomonadota</taxon>
        <taxon>Alphaproteobacteria</taxon>
        <taxon>Maricaulales</taxon>
        <taxon>Maricaulaceae</taxon>
        <taxon>Maricaulis</taxon>
    </lineage>
</organism>
<dbReference type="PROSITE" id="PS51257">
    <property type="entry name" value="PROKAR_LIPOPROTEIN"/>
    <property type="match status" value="1"/>
</dbReference>
<name>A0A495DCL8_9PROT</name>
<dbReference type="AlphaFoldDB" id="A0A495DCL8"/>
<evidence type="ECO:0000313" key="3">
    <source>
        <dbReference type="EMBL" id="RKR00032.1"/>
    </source>
</evidence>
<dbReference type="Proteomes" id="UP000273675">
    <property type="component" value="Unassembled WGS sequence"/>
</dbReference>
<evidence type="ECO:0000313" key="4">
    <source>
        <dbReference type="Proteomes" id="UP000273675"/>
    </source>
</evidence>
<feature type="chain" id="PRO_5019762452" description="Lipoprotein" evidence="2">
    <location>
        <begin position="19"/>
        <end position="225"/>
    </location>
</feature>
<feature type="signal peptide" evidence="2">
    <location>
        <begin position="1"/>
        <end position="18"/>
    </location>
</feature>
<feature type="region of interest" description="Disordered" evidence="1">
    <location>
        <begin position="21"/>
        <end position="60"/>
    </location>
</feature>
<accession>A0A495DCL8</accession>
<reference evidence="3 4" key="1">
    <citation type="submission" date="2018-10" db="EMBL/GenBank/DDBJ databases">
        <title>Genomic Encyclopedia of Type Strains, Phase IV (KMG-IV): sequencing the most valuable type-strain genomes for metagenomic binning, comparative biology and taxonomic classification.</title>
        <authorList>
            <person name="Goeker M."/>
        </authorList>
    </citation>
    <scope>NUCLEOTIDE SEQUENCE [LARGE SCALE GENOMIC DNA]</scope>
    <source>
        <strain evidence="3 4">DSM 4734</strain>
    </source>
</reference>
<comment type="caution">
    <text evidence="3">The sequence shown here is derived from an EMBL/GenBank/DDBJ whole genome shotgun (WGS) entry which is preliminary data.</text>
</comment>
<keyword evidence="2" id="KW-0732">Signal</keyword>
<evidence type="ECO:0000256" key="2">
    <source>
        <dbReference type="SAM" id="SignalP"/>
    </source>
</evidence>
<sequence>MMKHHTSLLAVLTALSLAACGGSGQSPDPADNDEAATAPAGQTETTENETARTEGRDPQGLFALLERVSMASDDSYEPEIRAEPGETLRLDGALTDGEWSERGALGISYGRSGFAPTASFRCDATGDDLVITVHAPRIASSDDAPTSDAITGSVITASGVATGAFTPSERSEGIHEMRVPSLAPALADLAGSERLGVAVGTEDLRLMPMSPLLLTELASCASLAG</sequence>